<dbReference type="EMBL" id="LN679161">
    <property type="protein sequence ID" value="CEL62136.1"/>
    <property type="molecule type" value="Genomic_DNA"/>
</dbReference>
<evidence type="ECO:0000313" key="1">
    <source>
        <dbReference type="EMBL" id="CEL62136.1"/>
    </source>
</evidence>
<proteinExistence type="predicted"/>
<dbReference type="STRING" id="1108050.A0A0B7FW21"/>
<organism evidence="1 2">
    <name type="scientific">Thanatephorus cucumeris (strain AG1-IB / isolate 7/3/14)</name>
    <name type="common">Lettuce bottom rot fungus</name>
    <name type="synonym">Rhizoctonia solani</name>
    <dbReference type="NCBI Taxonomy" id="1108050"/>
    <lineage>
        <taxon>Eukaryota</taxon>
        <taxon>Fungi</taxon>
        <taxon>Dikarya</taxon>
        <taxon>Basidiomycota</taxon>
        <taxon>Agaricomycotina</taxon>
        <taxon>Agaricomycetes</taxon>
        <taxon>Cantharellales</taxon>
        <taxon>Ceratobasidiaceae</taxon>
        <taxon>Rhizoctonia</taxon>
        <taxon>Rhizoctonia solani AG-1</taxon>
    </lineage>
</organism>
<reference evidence="1 2" key="1">
    <citation type="submission" date="2014-11" db="EMBL/GenBank/DDBJ databases">
        <authorList>
            <person name="Wibberg Daniel"/>
        </authorList>
    </citation>
    <scope>NUCLEOTIDE SEQUENCE [LARGE SCALE GENOMIC DNA]</scope>
    <source>
        <strain evidence="1">Rhizoctonia solani AG1-IB 7/3/14</strain>
    </source>
</reference>
<gene>
    <name evidence="1" type="ORF">RSOLAG1IB_10230</name>
</gene>
<evidence type="ECO:0000313" key="2">
    <source>
        <dbReference type="Proteomes" id="UP000059188"/>
    </source>
</evidence>
<sequence>MLTNCETPRSVEVALQSVAGATLDLDLSRIEKCKAWLRMGEQFLNCQLQDARPNQAVSRWGSSLLLSWGHRRHLRISERYKYPTSRNTMLEAMIWAMQIQIDQLCAVSSDLPTKSDEVVEIWSMVSDTAHHCIKELYRPHEDSSSGTIPLHSWQCNTQPIEMVVALLERHLSSPDAKALEPMTYQALCISFTLLLCCSLAHCSPPIAVRYLLRLLHTPHGRSSSEIRLAMVAFVFSRHDLPGWSRSTQGHVYLRVQRALEVYHFYQKAKLKESSFCECVARGCFFLLASPQLHGLDHADVKLIAQEIRFPVPHAPSLFPHYATFMAWISKHPFIYTVSSYNELIENALRYLTQDVARDLHAALNNPHLAEAYSLVLCSSLNGLNRERFEWVTIELYGFVLEVIKSRPYDSLNILSRIPLPQLSPPLDDHLDIRNIVSQIIGLLDDEKPDVQLFATSQIWHLIRASSPTTDEQSKTRVALEQQLLKPDSAWGSADGLKGVSGLMKTRLYQLLEHPDLLYGLAVEYGYRVVECMLEEDECSSSGPRMQKVQEYLDMRKIPKSIRGLSSFITLPPTQTQAHVV</sequence>
<protein>
    <submittedName>
        <fullName evidence="1">Uncharacterized protein</fullName>
    </submittedName>
</protein>
<keyword evidence="2" id="KW-1185">Reference proteome</keyword>
<accession>A0A0B7FW21</accession>
<name>A0A0B7FW21_THACB</name>
<dbReference type="Proteomes" id="UP000059188">
    <property type="component" value="Unassembled WGS sequence"/>
</dbReference>
<dbReference type="AlphaFoldDB" id="A0A0B7FW21"/>